<feature type="compositionally biased region" description="Low complexity" evidence="1">
    <location>
        <begin position="74"/>
        <end position="89"/>
    </location>
</feature>
<protein>
    <submittedName>
        <fullName evidence="2">DUF2239 family protein</fullName>
    </submittedName>
</protein>
<reference evidence="2 3" key="1">
    <citation type="submission" date="2023-10" db="EMBL/GenBank/DDBJ databases">
        <title>Surface-active antibiotics is a multifunctional adaptation for post-fire microbes.</title>
        <authorList>
            <person name="Liu M.D."/>
            <person name="Du Y."/>
            <person name="Koupaei S.K."/>
            <person name="Kim N.R."/>
            <person name="Zhang W."/>
            <person name="Traxler M.F."/>
        </authorList>
    </citation>
    <scope>NUCLEOTIDE SEQUENCE [LARGE SCALE GENOMIC DNA]</scope>
    <source>
        <strain evidence="2 3">F3</strain>
    </source>
</reference>
<dbReference type="InterPro" id="IPR018715">
    <property type="entry name" value="DUF2239"/>
</dbReference>
<feature type="region of interest" description="Disordered" evidence="1">
    <location>
        <begin position="74"/>
        <end position="102"/>
    </location>
</feature>
<gene>
    <name evidence="2" type="ORF">RW095_35960</name>
</gene>
<dbReference type="EMBL" id="CP136513">
    <property type="protein sequence ID" value="WOD18162.1"/>
    <property type="molecule type" value="Genomic_DNA"/>
</dbReference>
<dbReference type="Pfam" id="PF09998">
    <property type="entry name" value="DUF2239"/>
    <property type="match status" value="1"/>
</dbReference>
<name>A0ABZ0ELW2_9BURK</name>
<accession>A0ABZ0ELW2</accession>
<dbReference type="RefSeq" id="WP_317020500.1">
    <property type="nucleotide sequence ID" value="NZ_CP136513.1"/>
</dbReference>
<sequence length="211" mass="22812">MTTHCITCTAFEGHRVIASGQLPAVALAIKEVIARGEQAPVLVFDDATAAPVEFDLRGTAEEIVARLGRASSAAHSHNDANNDASNDAAAEPDTPRGRGRPKLGVVAREVTLLPRHWDWLNAQPGGASVALRKLVETARANGEQRERKRAAQEAVYRFMTALAGNLPDYEDATRALYAGDQPRFEEKIAKWPEDVRAYALRLAGSAFEAQA</sequence>
<organism evidence="2 3">
    <name type="scientific">Paraburkholderia kirstenboschensis</name>
    <dbReference type="NCBI Taxonomy" id="1245436"/>
    <lineage>
        <taxon>Bacteria</taxon>
        <taxon>Pseudomonadati</taxon>
        <taxon>Pseudomonadota</taxon>
        <taxon>Betaproteobacteria</taxon>
        <taxon>Burkholderiales</taxon>
        <taxon>Burkholderiaceae</taxon>
        <taxon>Paraburkholderia</taxon>
    </lineage>
</organism>
<keyword evidence="3" id="KW-1185">Reference proteome</keyword>
<dbReference type="Proteomes" id="UP001302652">
    <property type="component" value="Chromosome 1"/>
</dbReference>
<evidence type="ECO:0000313" key="3">
    <source>
        <dbReference type="Proteomes" id="UP001302652"/>
    </source>
</evidence>
<proteinExistence type="predicted"/>
<evidence type="ECO:0000313" key="2">
    <source>
        <dbReference type="EMBL" id="WOD18162.1"/>
    </source>
</evidence>
<evidence type="ECO:0000256" key="1">
    <source>
        <dbReference type="SAM" id="MobiDB-lite"/>
    </source>
</evidence>